<dbReference type="EMBL" id="UFSP01000002">
    <property type="protein sequence ID" value="SSZ29715.1"/>
    <property type="molecule type" value="Genomic_DNA"/>
</dbReference>
<dbReference type="InterPro" id="IPR052558">
    <property type="entry name" value="Siderophore_Hydrolase_D"/>
</dbReference>
<evidence type="ECO:0000256" key="1">
    <source>
        <dbReference type="ARBA" id="ARBA00005622"/>
    </source>
</evidence>
<reference evidence="3 4" key="1">
    <citation type="submission" date="2018-06" db="EMBL/GenBank/DDBJ databases">
        <authorList>
            <consortium name="Pathogen Informatics"/>
            <person name="Doyle S."/>
        </authorList>
    </citation>
    <scope>NUCLEOTIDE SEQUENCE [LARGE SCALE GENOMIC DNA]</scope>
    <source>
        <strain evidence="3 4">NCTC5908</strain>
    </source>
</reference>
<dbReference type="RefSeq" id="WP_005703118.1">
    <property type="nucleotide sequence ID" value="NZ_MAQF01000001.1"/>
</dbReference>
<dbReference type="PANTHER" id="PTHR40841">
    <property type="entry name" value="SIDEROPHORE TRIACETYLFUSARININE C ESTERASE"/>
    <property type="match status" value="1"/>
</dbReference>
<dbReference type="GO" id="GO:0016788">
    <property type="term" value="F:hydrolase activity, acting on ester bonds"/>
    <property type="evidence" value="ECO:0007669"/>
    <property type="project" value="TreeGrafter"/>
</dbReference>
<evidence type="ECO:0000313" key="3">
    <source>
        <dbReference type="EMBL" id="SSZ29715.1"/>
    </source>
</evidence>
<comment type="similarity">
    <text evidence="1">Belongs to the esterase D family.</text>
</comment>
<dbReference type="Proteomes" id="UP000253728">
    <property type="component" value="Unassembled WGS sequence"/>
</dbReference>
<gene>
    <name evidence="3" type="primary">besA</name>
    <name evidence="3" type="ORF">NCTC5908_01521</name>
</gene>
<dbReference type="AlphaFoldDB" id="A0A336N5J8"/>
<keyword evidence="2 3" id="KW-0378">Hydrolase</keyword>
<evidence type="ECO:0000256" key="2">
    <source>
        <dbReference type="ARBA" id="ARBA00022801"/>
    </source>
</evidence>
<proteinExistence type="inferred from homology"/>
<dbReference type="PANTHER" id="PTHR40841:SF2">
    <property type="entry name" value="SIDEROPHORE-DEGRADING ESTERASE (EUROFUNG)"/>
    <property type="match status" value="1"/>
</dbReference>
<protein>
    <submittedName>
        <fullName evidence="3">Ferri-bacillibactin esterase BesA</fullName>
        <ecNumber evidence="3">3.1.-.-</ecNumber>
    </submittedName>
</protein>
<dbReference type="SUPFAM" id="SSF53474">
    <property type="entry name" value="alpha/beta-Hydrolases"/>
    <property type="match status" value="1"/>
</dbReference>
<dbReference type="GeneID" id="49635941"/>
<sequence>MKPLLFALSCTMLMNMADAHQSVSGGELKPAVLLGAKEYQLHSNFTNKDYRIQVLPVGNVKELGYSVLYVLDGDALFPAAAGMAKNMMARAEETNAVPFLIVGIGYPNTLLLNPKERSQDYTPPSENYENTGDKVNRQFGGAEHFYRFIQEELFTDLAQRFHINKSQQNIFGHSYGGLFGLYSLLNHPEGFRNYLIASPSVWWNQQRILQDLPSFIQQRSKQAEQHIGVRFSVGEYEQKLAPYMKQDAQRQKLLEQRGMISQVMNLEEKLNAIPNGNLSVTAKVYPEETHMTSVMPAMLDGLKWLFARCKAQTKCEH</sequence>
<dbReference type="STRING" id="732.ADJ80_07860"/>
<name>A0A336N5J8_AGGAP</name>
<dbReference type="Pfam" id="PF00756">
    <property type="entry name" value="Esterase"/>
    <property type="match status" value="1"/>
</dbReference>
<dbReference type="InterPro" id="IPR029058">
    <property type="entry name" value="AB_hydrolase_fold"/>
</dbReference>
<dbReference type="EC" id="3.1.-.-" evidence="3"/>
<dbReference type="Gene3D" id="3.40.50.1820">
    <property type="entry name" value="alpha/beta hydrolase"/>
    <property type="match status" value="1"/>
</dbReference>
<organism evidence="3 4">
    <name type="scientific">Aggregatibacter aphrophilus</name>
    <name type="common">Haemophilus aphrophilus</name>
    <dbReference type="NCBI Taxonomy" id="732"/>
    <lineage>
        <taxon>Bacteria</taxon>
        <taxon>Pseudomonadati</taxon>
        <taxon>Pseudomonadota</taxon>
        <taxon>Gammaproteobacteria</taxon>
        <taxon>Pasteurellales</taxon>
        <taxon>Pasteurellaceae</taxon>
        <taxon>Aggregatibacter</taxon>
    </lineage>
</organism>
<evidence type="ECO:0000313" key="4">
    <source>
        <dbReference type="Proteomes" id="UP000253728"/>
    </source>
</evidence>
<dbReference type="InterPro" id="IPR000801">
    <property type="entry name" value="Esterase-like"/>
</dbReference>
<accession>A0A336N5J8</accession>